<dbReference type="OrthoDB" id="4240567at2"/>
<dbReference type="PROSITE" id="PS51257">
    <property type="entry name" value="PROKAR_LIPOPROTEIN"/>
    <property type="match status" value="1"/>
</dbReference>
<reference evidence="3 4" key="1">
    <citation type="submission" date="2015-06" db="EMBL/GenBank/DDBJ databases">
        <authorList>
            <person name="Hoefler B.C."/>
            <person name="Straight P.D."/>
        </authorList>
    </citation>
    <scope>NUCLEOTIDE SEQUENCE [LARGE SCALE GENOMIC DNA]</scope>
    <source>
        <strain evidence="3 4">NRRL 3427</strain>
    </source>
</reference>
<feature type="region of interest" description="Disordered" evidence="1">
    <location>
        <begin position="86"/>
        <end position="125"/>
    </location>
</feature>
<dbReference type="PATRIC" id="fig|1938.6.peg.2198"/>
<evidence type="ECO:0000256" key="1">
    <source>
        <dbReference type="SAM" id="MobiDB-lite"/>
    </source>
</evidence>
<evidence type="ECO:0000256" key="2">
    <source>
        <dbReference type="SAM" id="SignalP"/>
    </source>
</evidence>
<comment type="caution">
    <text evidence="3">The sequence shown here is derived from an EMBL/GenBank/DDBJ whole genome shotgun (WGS) entry which is preliminary data.</text>
</comment>
<organism evidence="3 4">
    <name type="scientific">Streptomyces viridochromogenes</name>
    <dbReference type="NCBI Taxonomy" id="1938"/>
    <lineage>
        <taxon>Bacteria</taxon>
        <taxon>Bacillati</taxon>
        <taxon>Actinomycetota</taxon>
        <taxon>Actinomycetes</taxon>
        <taxon>Kitasatosporales</taxon>
        <taxon>Streptomycetaceae</taxon>
        <taxon>Streptomyces</taxon>
    </lineage>
</organism>
<dbReference type="Proteomes" id="UP000037023">
    <property type="component" value="Unassembled WGS sequence"/>
</dbReference>
<protein>
    <recommendedName>
        <fullName evidence="5">Lipoprotein</fullName>
    </recommendedName>
</protein>
<evidence type="ECO:0008006" key="5">
    <source>
        <dbReference type="Google" id="ProtNLM"/>
    </source>
</evidence>
<dbReference type="AlphaFoldDB" id="A0A0L8L0R0"/>
<keyword evidence="2" id="KW-0732">Signal</keyword>
<evidence type="ECO:0000313" key="3">
    <source>
        <dbReference type="EMBL" id="KOG31686.1"/>
    </source>
</evidence>
<accession>A0A0L8L0R0</accession>
<dbReference type="RefSeq" id="WP_033202219.1">
    <property type="nucleotide sequence ID" value="NZ_LGUP01000074.1"/>
</dbReference>
<gene>
    <name evidence="3" type="ORF">ADK34_10010</name>
</gene>
<feature type="region of interest" description="Disordered" evidence="1">
    <location>
        <begin position="26"/>
        <end position="60"/>
    </location>
</feature>
<feature type="chain" id="PRO_5039155533" description="Lipoprotein" evidence="2">
    <location>
        <begin position="26"/>
        <end position="244"/>
    </location>
</feature>
<feature type="compositionally biased region" description="Low complexity" evidence="1">
    <location>
        <begin position="29"/>
        <end position="46"/>
    </location>
</feature>
<name>A0A0L8L0R0_STRVR</name>
<feature type="signal peptide" evidence="2">
    <location>
        <begin position="1"/>
        <end position="25"/>
    </location>
</feature>
<evidence type="ECO:0000313" key="4">
    <source>
        <dbReference type="Proteomes" id="UP000037023"/>
    </source>
</evidence>
<sequence length="244" mass="25224">MRTRTRFVKIVMVAALGGMALSACGTEGSAGKPPAKASAIAATAPAKPKPTPARSLPSDELATNADPEARFMALFMRVLDGCVPGGLPQPPAVPEAEEEPTRGAGAPPTPSDADLPVSPLPPEPVPTRAGPVDEVPLTASDKCAGDAHAQRIRAAFDGAGPADQMDLRKELAALDYPPTRIHPMPDHGGSPRARIDLRFMGNNLVLEVTGTGRGVVVEAFGAPETEDVDITKVKRKPALDAPTA</sequence>
<proteinExistence type="predicted"/>
<dbReference type="EMBL" id="LGUP01000074">
    <property type="protein sequence ID" value="KOG31686.1"/>
    <property type="molecule type" value="Genomic_DNA"/>
</dbReference>